<dbReference type="GO" id="GO:0043856">
    <property type="term" value="F:anti-sigma factor antagonist activity"/>
    <property type="evidence" value="ECO:0007669"/>
    <property type="project" value="InterPro"/>
</dbReference>
<dbReference type="EMBL" id="CACVAV010000020">
    <property type="protein sequence ID" value="CAA6801212.1"/>
    <property type="molecule type" value="Genomic_DNA"/>
</dbReference>
<gene>
    <name evidence="4" type="ORF">HELGO_WM28192</name>
</gene>
<dbReference type="AlphaFoldDB" id="A0A6S6SD19"/>
<dbReference type="PANTHER" id="PTHR33495:SF2">
    <property type="entry name" value="ANTI-SIGMA FACTOR ANTAGONIST TM_1081-RELATED"/>
    <property type="match status" value="1"/>
</dbReference>
<dbReference type="CDD" id="cd07043">
    <property type="entry name" value="STAS_anti-anti-sigma_factors"/>
    <property type="match status" value="1"/>
</dbReference>
<dbReference type="Gene3D" id="3.30.750.24">
    <property type="entry name" value="STAS domain"/>
    <property type="match status" value="1"/>
</dbReference>
<evidence type="ECO:0000256" key="1">
    <source>
        <dbReference type="ARBA" id="ARBA00009013"/>
    </source>
</evidence>
<proteinExistence type="inferred from homology"/>
<accession>A0A6S6SD19</accession>
<reference evidence="4" key="1">
    <citation type="submission" date="2020-01" db="EMBL/GenBank/DDBJ databases">
        <authorList>
            <person name="Meier V. D."/>
            <person name="Meier V D."/>
        </authorList>
    </citation>
    <scope>NUCLEOTIDE SEQUENCE</scope>
    <source>
        <strain evidence="4">HLG_WM_MAG_08</strain>
    </source>
</reference>
<dbReference type="SUPFAM" id="SSF52091">
    <property type="entry name" value="SpoIIaa-like"/>
    <property type="match status" value="1"/>
</dbReference>
<name>A0A6S6SD19_9GAMM</name>
<protein>
    <recommendedName>
        <fullName evidence="2">Anti-sigma factor antagonist</fullName>
    </recommendedName>
</protein>
<dbReference type="InterPro" id="IPR036513">
    <property type="entry name" value="STAS_dom_sf"/>
</dbReference>
<feature type="domain" description="STAS" evidence="3">
    <location>
        <begin position="21"/>
        <end position="113"/>
    </location>
</feature>
<evidence type="ECO:0000313" key="4">
    <source>
        <dbReference type="EMBL" id="CAA6801212.1"/>
    </source>
</evidence>
<sequence length="113" mass="12430">MKLQTIEKDEFTIIKVEEKRIDAVNAPELRQKINELSGTGQTRVILDISNVTFMDSSGLGVLVSILKMLGGSGELIIAGANGIVSDLFKLTRMDRIFRMCDDPESAEQIMTVA</sequence>
<dbReference type="InterPro" id="IPR003658">
    <property type="entry name" value="Anti-sigma_ant"/>
</dbReference>
<evidence type="ECO:0000259" key="3">
    <source>
        <dbReference type="PROSITE" id="PS50801"/>
    </source>
</evidence>
<dbReference type="NCBIfam" id="TIGR00377">
    <property type="entry name" value="ant_ant_sig"/>
    <property type="match status" value="1"/>
</dbReference>
<organism evidence="4">
    <name type="scientific">uncultured Thiotrichaceae bacterium</name>
    <dbReference type="NCBI Taxonomy" id="298394"/>
    <lineage>
        <taxon>Bacteria</taxon>
        <taxon>Pseudomonadati</taxon>
        <taxon>Pseudomonadota</taxon>
        <taxon>Gammaproteobacteria</taxon>
        <taxon>Thiotrichales</taxon>
        <taxon>Thiotrichaceae</taxon>
        <taxon>environmental samples</taxon>
    </lineage>
</organism>
<dbReference type="PROSITE" id="PS50801">
    <property type="entry name" value="STAS"/>
    <property type="match status" value="1"/>
</dbReference>
<evidence type="ECO:0000256" key="2">
    <source>
        <dbReference type="RuleBase" id="RU003749"/>
    </source>
</evidence>
<dbReference type="InterPro" id="IPR002645">
    <property type="entry name" value="STAS_dom"/>
</dbReference>
<dbReference type="PANTHER" id="PTHR33495">
    <property type="entry name" value="ANTI-SIGMA FACTOR ANTAGONIST TM_1081-RELATED-RELATED"/>
    <property type="match status" value="1"/>
</dbReference>
<dbReference type="Pfam" id="PF01740">
    <property type="entry name" value="STAS"/>
    <property type="match status" value="1"/>
</dbReference>
<comment type="similarity">
    <text evidence="1 2">Belongs to the anti-sigma-factor antagonist family.</text>
</comment>